<dbReference type="EMBL" id="AWSO01001840">
    <property type="protein sequence ID" value="ESK82653.1"/>
    <property type="molecule type" value="Genomic_DNA"/>
</dbReference>
<dbReference type="InterPro" id="IPR032675">
    <property type="entry name" value="LRR_dom_sf"/>
</dbReference>
<keyword evidence="2" id="KW-1185">Reference proteome</keyword>
<comment type="caution">
    <text evidence="1">The sequence shown here is derived from an EMBL/GenBank/DDBJ whole genome shotgun (WGS) entry which is preliminary data.</text>
</comment>
<organism evidence="1 2">
    <name type="scientific">Moniliophthora roreri (strain MCA 2997)</name>
    <name type="common">Cocoa frosty pod rot fungus</name>
    <name type="synonym">Crinipellis roreri</name>
    <dbReference type="NCBI Taxonomy" id="1381753"/>
    <lineage>
        <taxon>Eukaryota</taxon>
        <taxon>Fungi</taxon>
        <taxon>Dikarya</taxon>
        <taxon>Basidiomycota</taxon>
        <taxon>Agaricomycotina</taxon>
        <taxon>Agaricomycetes</taxon>
        <taxon>Agaricomycetidae</taxon>
        <taxon>Agaricales</taxon>
        <taxon>Marasmiineae</taxon>
        <taxon>Marasmiaceae</taxon>
        <taxon>Moniliophthora</taxon>
    </lineage>
</organism>
<dbReference type="Proteomes" id="UP000017559">
    <property type="component" value="Unassembled WGS sequence"/>
</dbReference>
<dbReference type="SUPFAM" id="SSF52058">
    <property type="entry name" value="L domain-like"/>
    <property type="match status" value="1"/>
</dbReference>
<dbReference type="OrthoDB" id="2884925at2759"/>
<name>V2W781_MONRO</name>
<reference evidence="1 2" key="1">
    <citation type="journal article" date="2014" name="BMC Genomics">
        <title>Genome and secretome analysis of the hemibiotrophic fungal pathogen, Moniliophthora roreri, which causes frosty pod rot disease of cacao: mechanisms of the biotrophic and necrotrophic phases.</title>
        <authorList>
            <person name="Meinhardt L.W."/>
            <person name="Costa G.G.L."/>
            <person name="Thomazella D.P.T."/>
            <person name="Teixeira P.J.P.L."/>
            <person name="Carazzolle M.F."/>
            <person name="Schuster S.C."/>
            <person name="Carlson J.E."/>
            <person name="Guiltinan M.J."/>
            <person name="Mieczkowski P."/>
            <person name="Farmer A."/>
            <person name="Ramaraj T."/>
            <person name="Crozier J."/>
            <person name="Davis R.E."/>
            <person name="Shao J."/>
            <person name="Melnick R.L."/>
            <person name="Pereira G.A.G."/>
            <person name="Bailey B.A."/>
        </authorList>
    </citation>
    <scope>NUCLEOTIDE SEQUENCE [LARGE SCALE GENOMIC DNA]</scope>
    <source>
        <strain evidence="1 2">MCA 2997</strain>
    </source>
</reference>
<evidence type="ECO:0008006" key="3">
    <source>
        <dbReference type="Google" id="ProtNLM"/>
    </source>
</evidence>
<sequence length="486" mass="55183">MPADDHVERSHLEDCNRLLPFNKLPKEIVVLIFSLYVASVQGLAPFHLGWVCWYWCCVSIDCSELWMHISFELPANAIELMLEHSAKAPSLAITTTQRYPMSSQFDDVFDIGEDLFSVSHLRLLSKLFEGLCLKITQLSLFLDEQYFDDLIGASIERFSRLTELHLTAHEKHAIEIQLSIVNNTSLIRHLSLCRIIFPWDTALFSSKLVYLCIDHPQPPELAELLTALSRCPRLQVLQLNNLEISGSAACDQRVQLLELQLLELRSSQGTVWRRLAGALEASRTTHLKYRSTFPSESSVVKSMRSSLSRQLGGEVVDFLSLEFITEKLFFLVEHKEKGHANWDLKQSQGVMWKATTLGSDCREGYGVCHLELCLADDGDHSHEVGHEDKPEVLQAIISSFCLKSLRILLLGFYPPHYSCFTPSRGLIESFVSLPSVLELEIRGWFPDCLYDMLAQHDLFACLRVLKLARFIELEASFLANALKARA</sequence>
<dbReference type="HOGENOM" id="CLU_561490_0_0_1"/>
<dbReference type="Gene3D" id="3.80.10.10">
    <property type="entry name" value="Ribonuclease Inhibitor"/>
    <property type="match status" value="1"/>
</dbReference>
<dbReference type="AlphaFoldDB" id="V2W781"/>
<evidence type="ECO:0000313" key="1">
    <source>
        <dbReference type="EMBL" id="ESK82653.1"/>
    </source>
</evidence>
<gene>
    <name evidence="1" type="ORF">Moror_11190</name>
</gene>
<evidence type="ECO:0000313" key="2">
    <source>
        <dbReference type="Proteomes" id="UP000017559"/>
    </source>
</evidence>
<protein>
    <recommendedName>
        <fullName evidence="3">F-box domain-containing protein</fullName>
    </recommendedName>
</protein>
<proteinExistence type="predicted"/>
<dbReference type="KEGG" id="mrr:Moror_11190"/>
<accession>V2W781</accession>